<name>A0ABQ8YFJ1_9EUKA</name>
<evidence type="ECO:0000313" key="3">
    <source>
        <dbReference type="Proteomes" id="UP001150062"/>
    </source>
</evidence>
<dbReference type="Proteomes" id="UP001150062">
    <property type="component" value="Unassembled WGS sequence"/>
</dbReference>
<keyword evidence="1" id="KW-0812">Transmembrane</keyword>
<feature type="transmembrane region" description="Helical" evidence="1">
    <location>
        <begin position="268"/>
        <end position="285"/>
    </location>
</feature>
<gene>
    <name evidence="2" type="ORF">M0813_21797</name>
</gene>
<dbReference type="EMBL" id="JAOAOG010000168">
    <property type="protein sequence ID" value="KAJ6243360.1"/>
    <property type="molecule type" value="Genomic_DNA"/>
</dbReference>
<keyword evidence="1" id="KW-0472">Membrane</keyword>
<organism evidence="2 3">
    <name type="scientific">Anaeramoeba flamelloides</name>
    <dbReference type="NCBI Taxonomy" id="1746091"/>
    <lineage>
        <taxon>Eukaryota</taxon>
        <taxon>Metamonada</taxon>
        <taxon>Anaeramoebidae</taxon>
        <taxon>Anaeramoeba</taxon>
    </lineage>
</organism>
<protein>
    <submittedName>
        <fullName evidence="2">Uncharacterized protein</fullName>
    </submittedName>
</protein>
<sequence>MSRTNLPDKHHNQNILYRNNNEADFTDRSTKIQNYNFESVPNKHRLPVLIMLLLSWPYLTLKQLVIDFSFSVSQRVVQHFKSFKSFYGFKSEFLQGSLQPLESTTLEFVQVAYQHTFKWLPESLQNILFGFLKLPFKILVSSLFKPSIFMINSSLKIILFLLKKIVSFFSGLLDKFRSFFFFIKDLNLKILYFFLSIFFQEQFLKSVQDVLQQELDFSMILWECWWFRYEKGLKDDILKLPRRILLFMVRLLKEFVIEIHSIRRNLSSFFSAVLFPFVLILRFFYKLLFH</sequence>
<evidence type="ECO:0000313" key="2">
    <source>
        <dbReference type="EMBL" id="KAJ6243360.1"/>
    </source>
</evidence>
<proteinExistence type="predicted"/>
<comment type="caution">
    <text evidence="2">The sequence shown here is derived from an EMBL/GenBank/DDBJ whole genome shotgun (WGS) entry which is preliminary data.</text>
</comment>
<evidence type="ECO:0000256" key="1">
    <source>
        <dbReference type="SAM" id="Phobius"/>
    </source>
</evidence>
<reference evidence="2" key="1">
    <citation type="submission" date="2022-08" db="EMBL/GenBank/DDBJ databases">
        <title>Novel sulfate-reducing endosymbionts in the free-living metamonad Anaeramoeba.</title>
        <authorList>
            <person name="Jerlstrom-Hultqvist J."/>
            <person name="Cepicka I."/>
            <person name="Gallot-Lavallee L."/>
            <person name="Salas-Leiva D."/>
            <person name="Curtis B.A."/>
            <person name="Zahonova K."/>
            <person name="Pipaliya S."/>
            <person name="Dacks J."/>
            <person name="Roger A.J."/>
        </authorList>
    </citation>
    <scope>NUCLEOTIDE SEQUENCE</scope>
    <source>
        <strain evidence="2">Schooner1</strain>
    </source>
</reference>
<feature type="transmembrane region" description="Helical" evidence="1">
    <location>
        <begin position="179"/>
        <end position="199"/>
    </location>
</feature>
<keyword evidence="1" id="KW-1133">Transmembrane helix</keyword>
<accession>A0ABQ8YFJ1</accession>
<keyword evidence="3" id="KW-1185">Reference proteome</keyword>